<dbReference type="RefSeq" id="WP_099035286.1">
    <property type="nucleotide sequence ID" value="NZ_BMGJ01000010.1"/>
</dbReference>
<feature type="signal peptide" evidence="1">
    <location>
        <begin position="1"/>
        <end position="19"/>
    </location>
</feature>
<accession>A0ABQ1RJB2</accession>
<reference evidence="3" key="1">
    <citation type="journal article" date="2019" name="Int. J. Syst. Evol. Microbiol.">
        <title>The Global Catalogue of Microorganisms (GCM) 10K type strain sequencing project: providing services to taxonomists for standard genome sequencing and annotation.</title>
        <authorList>
            <consortium name="The Broad Institute Genomics Platform"/>
            <consortium name="The Broad Institute Genome Sequencing Center for Infectious Disease"/>
            <person name="Wu L."/>
            <person name="Ma J."/>
        </authorList>
    </citation>
    <scope>NUCLEOTIDE SEQUENCE [LARGE SCALE GENOMIC DNA]</scope>
    <source>
        <strain evidence="3">CGMCC 1.12923</strain>
    </source>
</reference>
<evidence type="ECO:0008006" key="4">
    <source>
        <dbReference type="Google" id="ProtNLM"/>
    </source>
</evidence>
<dbReference type="EMBL" id="BMGJ01000010">
    <property type="protein sequence ID" value="GGD70059.1"/>
    <property type="molecule type" value="Genomic_DNA"/>
</dbReference>
<name>A0ABQ1RJB2_9ALTE</name>
<feature type="chain" id="PRO_5046100885" description="PEP-CTERM protein-sorting domain-containing protein" evidence="1">
    <location>
        <begin position="20"/>
        <end position="269"/>
    </location>
</feature>
<evidence type="ECO:0000256" key="1">
    <source>
        <dbReference type="SAM" id="SignalP"/>
    </source>
</evidence>
<evidence type="ECO:0000313" key="3">
    <source>
        <dbReference type="Proteomes" id="UP000614272"/>
    </source>
</evidence>
<keyword evidence="3" id="KW-1185">Reference proteome</keyword>
<organism evidence="2 3">
    <name type="scientific">Lacimicrobium alkaliphilum</name>
    <dbReference type="NCBI Taxonomy" id="1526571"/>
    <lineage>
        <taxon>Bacteria</taxon>
        <taxon>Pseudomonadati</taxon>
        <taxon>Pseudomonadota</taxon>
        <taxon>Gammaproteobacteria</taxon>
        <taxon>Alteromonadales</taxon>
        <taxon>Alteromonadaceae</taxon>
        <taxon>Lacimicrobium</taxon>
    </lineage>
</organism>
<dbReference type="Proteomes" id="UP000614272">
    <property type="component" value="Unassembled WGS sequence"/>
</dbReference>
<keyword evidence="1" id="KW-0732">Signal</keyword>
<proteinExistence type="predicted"/>
<gene>
    <name evidence="2" type="ORF">GCM10011357_26340</name>
</gene>
<sequence>MLLRLTAMFFCMLPTLSHAIIIELDLNSDTYYQFTERDESSTIINQEYVNVTSENFVSNLEIDLGSATGPVVQSIDAGPYVQHTTRTDYHNYSFDIFSPFLSVFSPFISDDISDDVGALTPSSSYLDYSVFFNETIDPNYFGGNASIRFGQNLYYETFDSLTGTHYRESLWMSGRLFLTKIENKGEYDTYSQLSLNEVLGYINGSFIRWSASVSNFQYCDTSCQEPFLDQNYLGNSYGNSTLVQVSEPSSIFISLITLLGFVTIRRRLS</sequence>
<comment type="caution">
    <text evidence="2">The sequence shown here is derived from an EMBL/GenBank/DDBJ whole genome shotgun (WGS) entry which is preliminary data.</text>
</comment>
<evidence type="ECO:0000313" key="2">
    <source>
        <dbReference type="EMBL" id="GGD70059.1"/>
    </source>
</evidence>
<protein>
    <recommendedName>
        <fullName evidence="4">PEP-CTERM protein-sorting domain-containing protein</fullName>
    </recommendedName>
</protein>